<proteinExistence type="predicted"/>
<organism evidence="1 2">
    <name type="scientific">Hallella bergensis DSM 17361</name>
    <dbReference type="NCBI Taxonomy" id="585502"/>
    <lineage>
        <taxon>Bacteria</taxon>
        <taxon>Pseudomonadati</taxon>
        <taxon>Bacteroidota</taxon>
        <taxon>Bacteroidia</taxon>
        <taxon>Bacteroidales</taxon>
        <taxon>Prevotellaceae</taxon>
        <taxon>Hallella</taxon>
    </lineage>
</organism>
<protein>
    <submittedName>
        <fullName evidence="1">Uncharacterized protein</fullName>
    </submittedName>
</protein>
<gene>
    <name evidence="1" type="ORF">HMPREF0645_0630</name>
</gene>
<dbReference type="AlphaFoldDB" id="D1PUJ5"/>
<accession>D1PUJ5</accession>
<evidence type="ECO:0000313" key="1">
    <source>
        <dbReference type="EMBL" id="EFA44955.1"/>
    </source>
</evidence>
<dbReference type="HOGENOM" id="CLU_3139063_0_0_10"/>
<dbReference type="EMBL" id="ACKS01000030">
    <property type="protein sequence ID" value="EFA44955.1"/>
    <property type="molecule type" value="Genomic_DNA"/>
</dbReference>
<keyword evidence="2" id="KW-1185">Reference proteome</keyword>
<evidence type="ECO:0000313" key="2">
    <source>
        <dbReference type="Proteomes" id="UP000003160"/>
    </source>
</evidence>
<name>D1PUJ5_9BACT</name>
<comment type="caution">
    <text evidence="1">The sequence shown here is derived from an EMBL/GenBank/DDBJ whole genome shotgun (WGS) entry which is preliminary data.</text>
</comment>
<reference evidence="1 2" key="1">
    <citation type="submission" date="2009-10" db="EMBL/GenBank/DDBJ databases">
        <authorList>
            <person name="Qin X."/>
            <person name="Bachman B."/>
            <person name="Battles P."/>
            <person name="Bell A."/>
            <person name="Bess C."/>
            <person name="Bickham C."/>
            <person name="Chaboub L."/>
            <person name="Chen D."/>
            <person name="Coyle M."/>
            <person name="Deiros D.R."/>
            <person name="Dinh H."/>
            <person name="Forbes L."/>
            <person name="Fowler G."/>
            <person name="Francisco L."/>
            <person name="Fu Q."/>
            <person name="Gubbala S."/>
            <person name="Hale W."/>
            <person name="Han Y."/>
            <person name="Hemphill L."/>
            <person name="Highlander S.K."/>
            <person name="Hirani K."/>
            <person name="Hogues M."/>
            <person name="Jackson L."/>
            <person name="Jakkamsetti A."/>
            <person name="Javaid M."/>
            <person name="Jiang H."/>
            <person name="Korchina V."/>
            <person name="Kovar C."/>
            <person name="Lara F."/>
            <person name="Lee S."/>
            <person name="Mata R."/>
            <person name="Mathew T."/>
            <person name="Moen C."/>
            <person name="Morales K."/>
            <person name="Munidasa M."/>
            <person name="Nazareth L."/>
            <person name="Ngo R."/>
            <person name="Nguyen L."/>
            <person name="Okwuonu G."/>
            <person name="Ongeri F."/>
            <person name="Patil S."/>
            <person name="Petrosino J."/>
            <person name="Pham C."/>
            <person name="Pham P."/>
            <person name="Pu L.-L."/>
            <person name="Puazo M."/>
            <person name="Raj R."/>
            <person name="Reid J."/>
            <person name="Rouhana J."/>
            <person name="Saada N."/>
            <person name="Shang Y."/>
            <person name="Simmons D."/>
            <person name="Thornton R."/>
            <person name="Warren J."/>
            <person name="Weissenberger G."/>
            <person name="Zhang J."/>
            <person name="Zhang L."/>
            <person name="Zhou C."/>
            <person name="Zhu D."/>
            <person name="Muzny D."/>
            <person name="Worley K."/>
            <person name="Gibbs R."/>
        </authorList>
    </citation>
    <scope>NUCLEOTIDE SEQUENCE [LARGE SCALE GENOMIC DNA]</scope>
    <source>
        <strain evidence="1 2">DSM 17361</strain>
    </source>
</reference>
<sequence length="49" mass="5894">MNMALFLLKEEYANVKIWYSFLTCQYLLPFAKGLLLTRNDNHFRILKIV</sequence>
<dbReference type="Proteomes" id="UP000003160">
    <property type="component" value="Unassembled WGS sequence"/>
</dbReference>